<reference evidence="1" key="1">
    <citation type="submission" date="2018-05" db="EMBL/GenBank/DDBJ databases">
        <authorList>
            <person name="Lanie J.A."/>
            <person name="Ng W.-L."/>
            <person name="Kazmierczak K.M."/>
            <person name="Andrzejewski T.M."/>
            <person name="Davidsen T.M."/>
            <person name="Wayne K.J."/>
            <person name="Tettelin H."/>
            <person name="Glass J.I."/>
            <person name="Rusch D."/>
            <person name="Podicherti R."/>
            <person name="Tsui H.-C.T."/>
            <person name="Winkler M.E."/>
        </authorList>
    </citation>
    <scope>NUCLEOTIDE SEQUENCE</scope>
</reference>
<dbReference type="EMBL" id="UINC01231966">
    <property type="protein sequence ID" value="SVE64730.1"/>
    <property type="molecule type" value="Genomic_DNA"/>
</dbReference>
<dbReference type="AlphaFoldDB" id="A0A383F7P2"/>
<proteinExistence type="predicted"/>
<organism evidence="1">
    <name type="scientific">marine metagenome</name>
    <dbReference type="NCBI Taxonomy" id="408172"/>
    <lineage>
        <taxon>unclassified sequences</taxon>
        <taxon>metagenomes</taxon>
        <taxon>ecological metagenomes</taxon>
    </lineage>
</organism>
<name>A0A383F7P2_9ZZZZ</name>
<evidence type="ECO:0000313" key="1">
    <source>
        <dbReference type="EMBL" id="SVE64730.1"/>
    </source>
</evidence>
<accession>A0A383F7P2</accession>
<gene>
    <name evidence="1" type="ORF">METZ01_LOCUS517584</name>
</gene>
<sequence length="27" mass="2559">MAAADIAANPADSAGVLGVTANHAGHR</sequence>
<protein>
    <submittedName>
        <fullName evidence="1">Uncharacterized protein</fullName>
    </submittedName>
</protein>
<feature type="non-terminal residue" evidence="1">
    <location>
        <position position="27"/>
    </location>
</feature>